<evidence type="ECO:0000256" key="5">
    <source>
        <dbReference type="ARBA" id="ARBA00022695"/>
    </source>
</evidence>
<name>A0A1C3Z9V9_9ENTR</name>
<keyword evidence="4 7" id="KW-0808">Transferase</keyword>
<dbReference type="GO" id="GO:0106274">
    <property type="term" value="F:NAD+-protein-arginine ADP-ribosyltransferase activity"/>
    <property type="evidence" value="ECO:0007669"/>
    <property type="project" value="UniProtKB-EC"/>
</dbReference>
<dbReference type="GO" id="GO:0016779">
    <property type="term" value="F:nucleotidyltransferase activity"/>
    <property type="evidence" value="ECO:0007669"/>
    <property type="project" value="UniProtKB-KW"/>
</dbReference>
<dbReference type="EMBL" id="FMAY01000001">
    <property type="protein sequence ID" value="SCB79187.1"/>
    <property type="molecule type" value="Genomic_DNA"/>
</dbReference>
<dbReference type="Gene3D" id="3.90.176.10">
    <property type="entry name" value="Toxin ADP-ribosyltransferase, Chain A, domain 1"/>
    <property type="match status" value="1"/>
</dbReference>
<protein>
    <recommendedName>
        <fullName evidence="2">NAD(+)--protein-arginine ADP-ribosyltransferase</fullName>
        <ecNumber evidence="2">2.4.2.31</ecNumber>
    </recommendedName>
</protein>
<evidence type="ECO:0000256" key="2">
    <source>
        <dbReference type="ARBA" id="ARBA00012031"/>
    </source>
</evidence>
<dbReference type="AlphaFoldDB" id="A0A1C3Z9V9"/>
<accession>A0A1C3Z9V9</accession>
<comment type="similarity">
    <text evidence="1">Belongs to the Arg-specific ADP-ribosyltransferase family.</text>
</comment>
<dbReference type="SUPFAM" id="SSF56399">
    <property type="entry name" value="ADP-ribosylation"/>
    <property type="match status" value="1"/>
</dbReference>
<dbReference type="RefSeq" id="WP_088238164.1">
    <property type="nucleotide sequence ID" value="NZ_FMAY01000001.1"/>
</dbReference>
<reference evidence="8" key="1">
    <citation type="submission" date="2016-08" db="EMBL/GenBank/DDBJ databases">
        <authorList>
            <person name="Varghese N."/>
            <person name="Submissions Spin"/>
        </authorList>
    </citation>
    <scope>NUCLEOTIDE SEQUENCE [LARGE SCALE GENOMIC DNA]</scope>
    <source>
        <strain evidence="8">REICA_082</strain>
    </source>
</reference>
<evidence type="ECO:0000256" key="6">
    <source>
        <dbReference type="ARBA" id="ARBA00047597"/>
    </source>
</evidence>
<keyword evidence="8" id="KW-1185">Reference proteome</keyword>
<evidence type="ECO:0000256" key="3">
    <source>
        <dbReference type="ARBA" id="ARBA00022676"/>
    </source>
</evidence>
<dbReference type="EC" id="2.4.2.31" evidence="2"/>
<dbReference type="PROSITE" id="PS51996">
    <property type="entry name" value="TR_MART"/>
    <property type="match status" value="1"/>
</dbReference>
<evidence type="ECO:0000313" key="8">
    <source>
        <dbReference type="Proteomes" id="UP000198975"/>
    </source>
</evidence>
<evidence type="ECO:0000256" key="1">
    <source>
        <dbReference type="ARBA" id="ARBA00009558"/>
    </source>
</evidence>
<dbReference type="Proteomes" id="UP000198975">
    <property type="component" value="Unassembled WGS sequence"/>
</dbReference>
<dbReference type="Pfam" id="PF01129">
    <property type="entry name" value="ART"/>
    <property type="match status" value="1"/>
</dbReference>
<comment type="catalytic activity">
    <reaction evidence="6">
        <text>L-arginyl-[protein] + NAD(+) = N(omega)-(ADP-D-ribosyl)-L-arginyl-[protein] + nicotinamide + H(+)</text>
        <dbReference type="Rhea" id="RHEA:19149"/>
        <dbReference type="Rhea" id="RHEA-COMP:10532"/>
        <dbReference type="Rhea" id="RHEA-COMP:15087"/>
        <dbReference type="ChEBI" id="CHEBI:15378"/>
        <dbReference type="ChEBI" id="CHEBI:17154"/>
        <dbReference type="ChEBI" id="CHEBI:29965"/>
        <dbReference type="ChEBI" id="CHEBI:57540"/>
        <dbReference type="ChEBI" id="CHEBI:142554"/>
        <dbReference type="EC" id="2.4.2.31"/>
    </reaction>
</comment>
<keyword evidence="3" id="KW-0328">Glycosyltransferase</keyword>
<dbReference type="InterPro" id="IPR000768">
    <property type="entry name" value="ART"/>
</dbReference>
<dbReference type="OrthoDB" id="8596416at2"/>
<keyword evidence="5" id="KW-0548">Nucleotidyltransferase</keyword>
<proteinExistence type="inferred from homology"/>
<gene>
    <name evidence="7" type="ORF">GA0061071_101474</name>
</gene>
<evidence type="ECO:0000313" key="7">
    <source>
        <dbReference type="EMBL" id="SCB79187.1"/>
    </source>
</evidence>
<sequence>MFNIESILAKINRALTPHGDITLTSSLLTESLPELHKRFKNILSRGEILYLYLESLRAQEDATTREKIKKTPSASKIEPSDLALAIRQAVGPLTLQRYVNATDVGAKKLLRYIKEHPDAFVDDVGIEPWPISSMLRSQIEKNRLHQHNLRSGSDPVYNKAFKKRQFWSNDQKSEGNKILSDQRVNPFANSVSELARKYHERLHSSSVASGAVRKLTQAERDIINLYSKESLPFHTITLGFRDLNAQEKAQGYHMGQGVELINALSRLPSHKGKTYRGAFIEKGFTYETSGVPVTRSMTVTTGKDGKRRAWKPGDYVTTRTFFSTSAAKGVAAEFIMRQRFGSGFHSDTAILNVVGTSGRNITQLTHIKQAEVLYPAYTVFQVKHVQKGEFGLEIDLEEVDEEIWNDPDAVIRDYRFGNVVLERPKHMIPQRTK</sequence>
<organism evidence="7 8">
    <name type="scientific">Kosakonia oryzendophytica</name>
    <dbReference type="NCBI Taxonomy" id="1005665"/>
    <lineage>
        <taxon>Bacteria</taxon>
        <taxon>Pseudomonadati</taxon>
        <taxon>Pseudomonadota</taxon>
        <taxon>Gammaproteobacteria</taxon>
        <taxon>Enterobacterales</taxon>
        <taxon>Enterobacteriaceae</taxon>
        <taxon>Kosakonia</taxon>
    </lineage>
</organism>
<evidence type="ECO:0000256" key="4">
    <source>
        <dbReference type="ARBA" id="ARBA00022679"/>
    </source>
</evidence>